<evidence type="ECO:0000313" key="2">
    <source>
        <dbReference type="Proteomes" id="UP001055125"/>
    </source>
</evidence>
<sequence>MPPLLRTVRRLLLLLAIVFLLPLATHALWWTVKGGAADWSVADWSSAGLLAPARSSEPALVRVYAARVGRWRGIFAHHSWIVIKEAGAARYTRYDVVGWGLPVRTDGWAADGRWFGNTPETVLALDGAAAERAIPAIRAAVAAYPHRGLGSYRAWPGPNSNTFTAYVLARLPGLETALPPTALGKDWTPPDGFLARTPSGTGFRLSLGGYAGLTLGWVEGIEVSLLGLVAGIDLRRPALKLPGWGRIGVA</sequence>
<name>A0ABQ4S581_9HYPH</name>
<keyword evidence="2" id="KW-1185">Reference proteome</keyword>
<protein>
    <recommendedName>
        <fullName evidence="3">DUF3750 domain-containing protein</fullName>
    </recommendedName>
</protein>
<dbReference type="InterPro" id="IPR022224">
    <property type="entry name" value="DUF3750"/>
</dbReference>
<proteinExistence type="predicted"/>
<accession>A0ABQ4S581</accession>
<dbReference type="EMBL" id="BPQP01000071">
    <property type="protein sequence ID" value="GJD96840.1"/>
    <property type="molecule type" value="Genomic_DNA"/>
</dbReference>
<comment type="caution">
    <text evidence="1">The sequence shown here is derived from an EMBL/GenBank/DDBJ whole genome shotgun (WGS) entry which is preliminary data.</text>
</comment>
<organism evidence="1 2">
    <name type="scientific">Methylobacterium iners</name>
    <dbReference type="NCBI Taxonomy" id="418707"/>
    <lineage>
        <taxon>Bacteria</taxon>
        <taxon>Pseudomonadati</taxon>
        <taxon>Pseudomonadota</taxon>
        <taxon>Alphaproteobacteria</taxon>
        <taxon>Hyphomicrobiales</taxon>
        <taxon>Methylobacteriaceae</taxon>
        <taxon>Methylobacterium</taxon>
    </lineage>
</organism>
<evidence type="ECO:0008006" key="3">
    <source>
        <dbReference type="Google" id="ProtNLM"/>
    </source>
</evidence>
<evidence type="ECO:0000313" key="1">
    <source>
        <dbReference type="EMBL" id="GJD96840.1"/>
    </source>
</evidence>
<dbReference type="Proteomes" id="UP001055125">
    <property type="component" value="Unassembled WGS sequence"/>
</dbReference>
<reference evidence="1" key="2">
    <citation type="submission" date="2021-08" db="EMBL/GenBank/DDBJ databases">
        <authorList>
            <person name="Tani A."/>
            <person name="Ola A."/>
            <person name="Ogura Y."/>
            <person name="Katsura K."/>
            <person name="Hayashi T."/>
        </authorList>
    </citation>
    <scope>NUCLEOTIDE SEQUENCE</scope>
    <source>
        <strain evidence="1">DSM 19015</strain>
    </source>
</reference>
<reference evidence="1" key="1">
    <citation type="journal article" date="2021" name="Front. Microbiol.">
        <title>Comprehensive Comparative Genomics and Phenotyping of Methylobacterium Species.</title>
        <authorList>
            <person name="Alessa O."/>
            <person name="Ogura Y."/>
            <person name="Fujitani Y."/>
            <person name="Takami H."/>
            <person name="Hayashi T."/>
            <person name="Sahin N."/>
            <person name="Tani A."/>
        </authorList>
    </citation>
    <scope>NUCLEOTIDE SEQUENCE</scope>
    <source>
        <strain evidence="1">DSM 19015</strain>
    </source>
</reference>
<dbReference type="Pfam" id="PF12570">
    <property type="entry name" value="DUF3750"/>
    <property type="match status" value="1"/>
</dbReference>
<gene>
    <name evidence="1" type="ORF">OCOJLMKI_4066</name>
</gene>